<organism evidence="1 2">
    <name type="scientific">Olivibacter domesticus</name>
    <name type="common">Pseudosphingobacterium domesticum</name>
    <dbReference type="NCBI Taxonomy" id="407022"/>
    <lineage>
        <taxon>Bacteria</taxon>
        <taxon>Pseudomonadati</taxon>
        <taxon>Bacteroidota</taxon>
        <taxon>Sphingobacteriia</taxon>
        <taxon>Sphingobacteriales</taxon>
        <taxon>Sphingobacteriaceae</taxon>
        <taxon>Olivibacter</taxon>
    </lineage>
</organism>
<protein>
    <recommendedName>
        <fullName evidence="3">CarboxypepD_reg-like domain-containing protein</fullName>
    </recommendedName>
</protein>
<accession>A0A1H7TJB4</accession>
<dbReference type="STRING" id="407022.SAMN05661044_03559"/>
<evidence type="ECO:0000313" key="1">
    <source>
        <dbReference type="EMBL" id="SEL84982.1"/>
    </source>
</evidence>
<dbReference type="AlphaFoldDB" id="A0A1H7TJB4"/>
<sequence length="268" mass="30842">MRKALRIFVDLKILTTILVLLLTGTAYLSAQEREGIVFDSYTKQRVARVYIYNTANDAMKYNNKRGEFAIEAQPGDTLIAIVKGYHSDTLIVKSQPTIVFNLNRSTIWLNEVSIVAKRSPQEILEERKREYNTAYKNGDPGDLLSVGPTGAGLSIDALYSLLSRRGKNARFLQELIQREYENNVIDTRFTQITVRRLTNLSGVALEDFMHQYRPSYHFIMQANDYELGKYIQSSYNMYRKNPSAYRIQTLPKVEPGKQEVKIERLNPN</sequence>
<dbReference type="RefSeq" id="WP_093326820.1">
    <property type="nucleotide sequence ID" value="NZ_FOAF01000004.1"/>
</dbReference>
<reference evidence="2" key="1">
    <citation type="submission" date="2016-10" db="EMBL/GenBank/DDBJ databases">
        <authorList>
            <person name="Varghese N."/>
            <person name="Submissions S."/>
        </authorList>
    </citation>
    <scope>NUCLEOTIDE SEQUENCE [LARGE SCALE GENOMIC DNA]</scope>
    <source>
        <strain evidence="2">DSM 18733</strain>
    </source>
</reference>
<keyword evidence="2" id="KW-1185">Reference proteome</keyword>
<gene>
    <name evidence="1" type="ORF">SAMN05661044_03559</name>
</gene>
<dbReference type="OrthoDB" id="714262at2"/>
<proteinExistence type="predicted"/>
<dbReference type="Proteomes" id="UP000199421">
    <property type="component" value="Unassembled WGS sequence"/>
</dbReference>
<name>A0A1H7TJB4_OLID1</name>
<dbReference type="SUPFAM" id="SSF49464">
    <property type="entry name" value="Carboxypeptidase regulatory domain-like"/>
    <property type="match status" value="1"/>
</dbReference>
<evidence type="ECO:0008006" key="3">
    <source>
        <dbReference type="Google" id="ProtNLM"/>
    </source>
</evidence>
<evidence type="ECO:0000313" key="2">
    <source>
        <dbReference type="Proteomes" id="UP000199421"/>
    </source>
</evidence>
<dbReference type="InterPro" id="IPR008969">
    <property type="entry name" value="CarboxyPept-like_regulatory"/>
</dbReference>
<dbReference type="EMBL" id="FOAF01000004">
    <property type="protein sequence ID" value="SEL84982.1"/>
    <property type="molecule type" value="Genomic_DNA"/>
</dbReference>